<dbReference type="Proteomes" id="UP001186974">
    <property type="component" value="Unassembled WGS sequence"/>
</dbReference>
<comment type="caution">
    <text evidence="1">The sequence shown here is derived from an EMBL/GenBank/DDBJ whole genome shotgun (WGS) entry which is preliminary data.</text>
</comment>
<keyword evidence="2" id="KW-1185">Reference proteome</keyword>
<dbReference type="EMBL" id="JAWDJW010002294">
    <property type="protein sequence ID" value="KAK3077996.1"/>
    <property type="molecule type" value="Genomic_DNA"/>
</dbReference>
<name>A0ACC3DMU2_9PEZI</name>
<feature type="non-terminal residue" evidence="1">
    <location>
        <position position="382"/>
    </location>
</feature>
<evidence type="ECO:0000313" key="1">
    <source>
        <dbReference type="EMBL" id="KAK3077996.1"/>
    </source>
</evidence>
<organism evidence="1 2">
    <name type="scientific">Coniosporium uncinatum</name>
    <dbReference type="NCBI Taxonomy" id="93489"/>
    <lineage>
        <taxon>Eukaryota</taxon>
        <taxon>Fungi</taxon>
        <taxon>Dikarya</taxon>
        <taxon>Ascomycota</taxon>
        <taxon>Pezizomycotina</taxon>
        <taxon>Dothideomycetes</taxon>
        <taxon>Dothideomycetes incertae sedis</taxon>
        <taxon>Coniosporium</taxon>
    </lineage>
</organism>
<protein>
    <submittedName>
        <fullName evidence="1">Uncharacterized protein</fullName>
    </submittedName>
</protein>
<reference evidence="1" key="1">
    <citation type="submission" date="2024-09" db="EMBL/GenBank/DDBJ databases">
        <title>Black Yeasts Isolated from many extreme environments.</title>
        <authorList>
            <person name="Coleine C."/>
            <person name="Stajich J.E."/>
            <person name="Selbmann L."/>
        </authorList>
    </citation>
    <scope>NUCLEOTIDE SEQUENCE</scope>
    <source>
        <strain evidence="1">CCFEE 5737</strain>
    </source>
</reference>
<sequence>MVTIRVRQPGETSQDFVVHKVLICEHSKYFRAAFSGNYTENQKRLSRINDVSPKIFMIFGNWLYNRKLVMEGEALPEDSEGKTWLNDIQTPTASDAGQEAVYDDGVLRCPLCSYEVAYGECINLWCDFTTPWGYENDSATSSTPSVDEESEASFCLECGATIGCVEETQASDADATCVNCGQEHDPTNVVSEKEPAIELRKQQQAEVRAELKALCDPEPAQPASPQLWDDSILLDLYIFAHNYEVVALRRLIISTWMSQDVERDSMPGDAEIVRAYNALPKTSPLLRYFVQAIAFNRIPYMENKAELDEPMDLPAAFTQQVMTLALNRAAAPDIILCRITSKTLASTMSMTTEKKRRPAVQHIMRSNFLRDSDAKPTASIAK</sequence>
<gene>
    <name evidence="1" type="ORF">LTS18_008701</name>
</gene>
<evidence type="ECO:0000313" key="2">
    <source>
        <dbReference type="Proteomes" id="UP001186974"/>
    </source>
</evidence>
<accession>A0ACC3DMU2</accession>
<proteinExistence type="predicted"/>